<protein>
    <recommendedName>
        <fullName evidence="2">Transferrin-binding protein B C-lobe/N-lobe beta-barrel domain-containing protein</fullName>
    </recommendedName>
</protein>
<feature type="region of interest" description="Disordered" evidence="1">
    <location>
        <begin position="22"/>
        <end position="46"/>
    </location>
</feature>
<dbReference type="Pfam" id="PF01298">
    <property type="entry name" value="TbpB_B_D"/>
    <property type="match status" value="1"/>
</dbReference>
<gene>
    <name evidence="3" type="ORF">ROSMUCSMR3_00566</name>
</gene>
<keyword evidence="4" id="KW-1185">Reference proteome</keyword>
<proteinExistence type="predicted"/>
<evidence type="ECO:0000313" key="3">
    <source>
        <dbReference type="EMBL" id="ARE82070.1"/>
    </source>
</evidence>
<dbReference type="Proteomes" id="UP000192273">
    <property type="component" value="Chromosome"/>
</dbReference>
<accession>A0A1V0RJZ0</accession>
<feature type="domain" description="Transferrin-binding protein B C-lobe/N-lobe beta-barrel" evidence="2">
    <location>
        <begin position="148"/>
        <end position="282"/>
    </location>
</feature>
<dbReference type="RefSeq" id="WP_008282250.1">
    <property type="nucleotide sequence ID" value="NZ_CP020474.1"/>
</dbReference>
<evidence type="ECO:0000259" key="2">
    <source>
        <dbReference type="Pfam" id="PF01298"/>
    </source>
</evidence>
<dbReference type="KEGG" id="rmm:ROSMUCSMR3_00566"/>
<dbReference type="InterPro" id="IPR001677">
    <property type="entry name" value="TbpB_B_D"/>
</dbReference>
<dbReference type="SUPFAM" id="SSF56925">
    <property type="entry name" value="OMPA-like"/>
    <property type="match status" value="1"/>
</dbReference>
<name>A0A1V0RJZ0_9RHOB</name>
<dbReference type="AlphaFoldDB" id="A0A1V0RJZ0"/>
<evidence type="ECO:0000313" key="4">
    <source>
        <dbReference type="Proteomes" id="UP000192273"/>
    </source>
</evidence>
<dbReference type="PROSITE" id="PS51257">
    <property type="entry name" value="PROKAR_LIPOPROTEIN"/>
    <property type="match status" value="1"/>
</dbReference>
<dbReference type="OrthoDB" id="7851370at2"/>
<dbReference type="InterPro" id="IPR011250">
    <property type="entry name" value="OMP/PagP_B-barrel"/>
</dbReference>
<reference evidence="3 4" key="1">
    <citation type="submission" date="2017-03" db="EMBL/GenBank/DDBJ databases">
        <title>Genome Sequence of Roseovarius mucosus strain SMR3 Isolated from a culture of the Diatom Skeletonema marinoi.</title>
        <authorList>
            <person name="Topel M."/>
            <person name="Pinder M."/>
            <person name="Johansson O.N."/>
            <person name="Kourtchenko O."/>
            <person name="Godhe A."/>
            <person name="Clarke A.K."/>
        </authorList>
    </citation>
    <scope>NUCLEOTIDE SEQUENCE [LARGE SCALE GENOMIC DNA]</scope>
    <source>
        <strain evidence="3 4">SMR3</strain>
    </source>
</reference>
<dbReference type="Gene3D" id="2.40.160.90">
    <property type="match status" value="1"/>
</dbReference>
<dbReference type="EMBL" id="CP020474">
    <property type="protein sequence ID" value="ARE82070.1"/>
    <property type="molecule type" value="Genomic_DNA"/>
</dbReference>
<organism evidence="3 4">
    <name type="scientific">Roseovarius mucosus</name>
    <dbReference type="NCBI Taxonomy" id="215743"/>
    <lineage>
        <taxon>Bacteria</taxon>
        <taxon>Pseudomonadati</taxon>
        <taxon>Pseudomonadota</taxon>
        <taxon>Alphaproteobacteria</taxon>
        <taxon>Rhodobacterales</taxon>
        <taxon>Roseobacteraceae</taxon>
        <taxon>Roseovarius</taxon>
    </lineage>
</organism>
<sequence>MKHIVAGLMAAALLGGCGGGGSSNPFDGRGEDDDTTTPPPAGSSVPAEIAQDVTGVAFDPVTQTLTVEGLSFDGTTDPVTYNRAAALDVPGYQAYTIQQDGASRHSTAFAAQSQTSGAVTAGVAATGGPRNRFFTGAFFERTGSYTQPTSGEVVYTGRYVGITNLDSQGGDLLPPPAGLAPELIPTQAASTQGDVVLRANFGDRQIEGNIINRRLSETPGGVVIDLPSLVLINAEITEGGTFSGTVEYDQSAFPADRVTGTSIGSSAGVFGGTGATEVAGGIKLNEFDGPGNPLGLNNELETGIFVLDR</sequence>
<evidence type="ECO:0000256" key="1">
    <source>
        <dbReference type="SAM" id="MobiDB-lite"/>
    </source>
</evidence>